<dbReference type="PANTHER" id="PTHR47371">
    <property type="entry name" value="LIPOTEICHOIC ACID SYNTHASE"/>
    <property type="match status" value="1"/>
</dbReference>
<dbReference type="SUPFAM" id="SSF81296">
    <property type="entry name" value="E set domains"/>
    <property type="match status" value="1"/>
</dbReference>
<feature type="domain" description="IPT/TIG" evidence="9">
    <location>
        <begin position="628"/>
        <end position="681"/>
    </location>
</feature>
<keyword evidence="3" id="KW-1003">Cell membrane</keyword>
<sequence length="697" mass="78536">MVFSKSKLVSSIGYILPLLLLPFLTMTITEVAHRSSFTSFFAWLVLHPGQWASGYLLVFGIMLILLLLLKRIYWAFIVLTLASVSIATISRMKMKYRGEPLLPWDLKLGGEALDVSTFFSAQAILYTLLPIVIVLAIGAVMVWKLPAPNYRLAPRIILAIVGLTLVVGMFGGTMKARKVFALEVINWDQSMNYEQNGMLVGFLLSAQYMQVQEPKEYARAAVEAIQGTSPKPEHEAPSAPNIIMIMSEAFWDPTRLENVAFSRDPLQFFHTLQKESTTGNLLVPVYGGGTVNTEFEALTSLSTQLLPAGSIAYANYVRSPQESLASILKKQGYETMAIHTYHNWFYRRNEVYRLLGFDRFISGEFFSNPEKRSGYIADQEMSRRIIEEVKNTDKPSFIYAVSMENHGPYRLGKNEENTIKVSGLSESSTNILETYIQAQTDVDESLKMLVDAFKDNDEPTIIVFFGDHLPMLGEEYSVYREAGYFQDSIDYDDYLKMYNVPFIMWDNFSSDHKKYDDTYISAFHLAHLTLSKAGAKGNELTDYLSGMFDEGMTFLPRKDFYAQAHINEQTLDHYTLLQYDRLFGEGFSYHGEPPAANEQFQMGSGPITISKAERIVTAAEPLEPNQQSGLIRLTGSHFVSSGIVYINGKQAETTFVSSEEVHAQLPDNTSGTLRISYQVLDSLNRKIAESASFDFTP</sequence>
<organism evidence="10 11">
    <name type="scientific">Paenibacillus roseus</name>
    <dbReference type="NCBI Taxonomy" id="2798579"/>
    <lineage>
        <taxon>Bacteria</taxon>
        <taxon>Bacillati</taxon>
        <taxon>Bacillota</taxon>
        <taxon>Bacilli</taxon>
        <taxon>Bacillales</taxon>
        <taxon>Paenibacillaceae</taxon>
        <taxon>Paenibacillus</taxon>
    </lineage>
</organism>
<dbReference type="RefSeq" id="WP_199017870.1">
    <property type="nucleotide sequence ID" value="NZ_JAELUP010000006.1"/>
</dbReference>
<evidence type="ECO:0000313" key="10">
    <source>
        <dbReference type="EMBL" id="MBJ6360350.1"/>
    </source>
</evidence>
<keyword evidence="11" id="KW-1185">Reference proteome</keyword>
<evidence type="ECO:0000256" key="2">
    <source>
        <dbReference type="ARBA" id="ARBA00004936"/>
    </source>
</evidence>
<comment type="subcellular location">
    <subcellularLocation>
        <location evidence="1">Cell membrane</location>
        <topology evidence="1">Multi-pass membrane protein</topology>
    </subcellularLocation>
</comment>
<keyword evidence="5 7" id="KW-1133">Transmembrane helix</keyword>
<dbReference type="GO" id="GO:0005886">
    <property type="term" value="C:plasma membrane"/>
    <property type="evidence" value="ECO:0007669"/>
    <property type="project" value="UniProtKB-SubCell"/>
</dbReference>
<name>A0A934J4N5_9BACL</name>
<dbReference type="PANTHER" id="PTHR47371:SF3">
    <property type="entry name" value="PHOSPHOGLYCEROL TRANSFERASE I"/>
    <property type="match status" value="1"/>
</dbReference>
<dbReference type="InterPro" id="IPR013783">
    <property type="entry name" value="Ig-like_fold"/>
</dbReference>
<evidence type="ECO:0000259" key="9">
    <source>
        <dbReference type="Pfam" id="PF01833"/>
    </source>
</evidence>
<dbReference type="Pfam" id="PF00884">
    <property type="entry name" value="Sulfatase"/>
    <property type="match status" value="1"/>
</dbReference>
<evidence type="ECO:0000256" key="7">
    <source>
        <dbReference type="SAM" id="Phobius"/>
    </source>
</evidence>
<evidence type="ECO:0000256" key="1">
    <source>
        <dbReference type="ARBA" id="ARBA00004651"/>
    </source>
</evidence>
<dbReference type="InterPro" id="IPR050448">
    <property type="entry name" value="OpgB/LTA_synthase_biosynth"/>
</dbReference>
<dbReference type="EMBL" id="JAELUP010000006">
    <property type="protein sequence ID" value="MBJ6360350.1"/>
    <property type="molecule type" value="Genomic_DNA"/>
</dbReference>
<comment type="caution">
    <text evidence="10">The sequence shown here is derived from an EMBL/GenBank/DDBJ whole genome shotgun (WGS) entry which is preliminary data.</text>
</comment>
<dbReference type="Gene3D" id="2.60.40.10">
    <property type="entry name" value="Immunoglobulins"/>
    <property type="match status" value="1"/>
</dbReference>
<protein>
    <submittedName>
        <fullName evidence="10">LTA synthase family protein</fullName>
    </submittedName>
</protein>
<feature type="transmembrane region" description="Helical" evidence="7">
    <location>
        <begin position="52"/>
        <end position="69"/>
    </location>
</feature>
<accession>A0A934J4N5</accession>
<feature type="transmembrane region" description="Helical" evidence="7">
    <location>
        <begin position="155"/>
        <end position="174"/>
    </location>
</feature>
<dbReference type="CDD" id="cd16015">
    <property type="entry name" value="LTA_synthase"/>
    <property type="match status" value="1"/>
</dbReference>
<evidence type="ECO:0000259" key="8">
    <source>
        <dbReference type="Pfam" id="PF00884"/>
    </source>
</evidence>
<comment type="pathway">
    <text evidence="2">Cell wall biogenesis; lipoteichoic acid biosynthesis.</text>
</comment>
<dbReference type="InterPro" id="IPR002909">
    <property type="entry name" value="IPT_dom"/>
</dbReference>
<dbReference type="Gene3D" id="3.40.720.10">
    <property type="entry name" value="Alkaline Phosphatase, subunit A"/>
    <property type="match status" value="1"/>
</dbReference>
<dbReference type="InterPro" id="IPR014756">
    <property type="entry name" value="Ig_E-set"/>
</dbReference>
<feature type="transmembrane region" description="Helical" evidence="7">
    <location>
        <begin position="74"/>
        <end position="92"/>
    </location>
</feature>
<feature type="transmembrane region" description="Helical" evidence="7">
    <location>
        <begin position="12"/>
        <end position="32"/>
    </location>
</feature>
<dbReference type="Proteomes" id="UP000640274">
    <property type="component" value="Unassembled WGS sequence"/>
</dbReference>
<evidence type="ECO:0000256" key="3">
    <source>
        <dbReference type="ARBA" id="ARBA00022475"/>
    </source>
</evidence>
<dbReference type="AlphaFoldDB" id="A0A934J4N5"/>
<feature type="transmembrane region" description="Helical" evidence="7">
    <location>
        <begin position="123"/>
        <end position="143"/>
    </location>
</feature>
<keyword evidence="6 7" id="KW-0472">Membrane</keyword>
<reference evidence="10" key="1">
    <citation type="submission" date="2020-12" db="EMBL/GenBank/DDBJ databases">
        <authorList>
            <person name="Huq M.A."/>
        </authorList>
    </citation>
    <scope>NUCLEOTIDE SEQUENCE</scope>
    <source>
        <strain evidence="10">MAHUQ-46</strain>
    </source>
</reference>
<gene>
    <name evidence="10" type="ORF">JFN88_03310</name>
</gene>
<keyword evidence="4 7" id="KW-0812">Transmembrane</keyword>
<proteinExistence type="predicted"/>
<evidence type="ECO:0000256" key="6">
    <source>
        <dbReference type="ARBA" id="ARBA00023136"/>
    </source>
</evidence>
<dbReference type="Pfam" id="PF01833">
    <property type="entry name" value="TIG"/>
    <property type="match status" value="1"/>
</dbReference>
<feature type="domain" description="Sulfatase N-terminal" evidence="8">
    <location>
        <begin position="240"/>
        <end position="534"/>
    </location>
</feature>
<dbReference type="InterPro" id="IPR000917">
    <property type="entry name" value="Sulfatase_N"/>
</dbReference>
<evidence type="ECO:0000256" key="4">
    <source>
        <dbReference type="ARBA" id="ARBA00022692"/>
    </source>
</evidence>
<evidence type="ECO:0000256" key="5">
    <source>
        <dbReference type="ARBA" id="ARBA00022989"/>
    </source>
</evidence>
<dbReference type="InterPro" id="IPR017850">
    <property type="entry name" value="Alkaline_phosphatase_core_sf"/>
</dbReference>
<evidence type="ECO:0000313" key="11">
    <source>
        <dbReference type="Proteomes" id="UP000640274"/>
    </source>
</evidence>
<dbReference type="SUPFAM" id="SSF53649">
    <property type="entry name" value="Alkaline phosphatase-like"/>
    <property type="match status" value="1"/>
</dbReference>